<accession>A0ABV7NNN0</accession>
<sequence length="198" mass="22525">MTLMLPLDMPARPCLSDEPVLPGLRLAEDFITLGEEQALVAGIDRVGLTPFLFQQWTGKRLTRSFGWSYDFQTGIFARAEPIPEWATPLQARAARFAGLEPDDLEQLLLIRYDPGAGIGWHRDRPAFEHVIGVSLGEPATMRFRRRTETGFDRANAPLPSRSIYHMSGEARYDWEHSIAPMEALRWSITFRSLRRRAA</sequence>
<proteinExistence type="predicted"/>
<keyword evidence="2" id="KW-0560">Oxidoreductase</keyword>
<dbReference type="EMBL" id="JBHRVU010000005">
    <property type="protein sequence ID" value="MFC3443927.1"/>
    <property type="molecule type" value="Genomic_DNA"/>
</dbReference>
<dbReference type="PANTHER" id="PTHR12463">
    <property type="entry name" value="OXYGENASE-RELATED"/>
    <property type="match status" value="1"/>
</dbReference>
<dbReference type="InterPro" id="IPR005123">
    <property type="entry name" value="Oxoglu/Fe-dep_dioxygenase_dom"/>
</dbReference>
<dbReference type="PANTHER" id="PTHR12463:SF1">
    <property type="entry name" value="2-OXOGLUTARATE AND FE-DEPENDENT OXYGENASE FAMILY PROTEIN"/>
    <property type="match status" value="1"/>
</dbReference>
<dbReference type="InterPro" id="IPR032857">
    <property type="entry name" value="ALKBH4"/>
</dbReference>
<feature type="domain" description="Fe2OG dioxygenase" evidence="1">
    <location>
        <begin position="103"/>
        <end position="194"/>
    </location>
</feature>
<dbReference type="PROSITE" id="PS51471">
    <property type="entry name" value="FE2OG_OXY"/>
    <property type="match status" value="1"/>
</dbReference>
<dbReference type="InterPro" id="IPR027450">
    <property type="entry name" value="AlkB-like"/>
</dbReference>
<organism evidence="2 3">
    <name type="scientific">Sphingobium rhizovicinum</name>
    <dbReference type="NCBI Taxonomy" id="432308"/>
    <lineage>
        <taxon>Bacteria</taxon>
        <taxon>Pseudomonadati</taxon>
        <taxon>Pseudomonadota</taxon>
        <taxon>Alphaproteobacteria</taxon>
        <taxon>Sphingomonadales</taxon>
        <taxon>Sphingomonadaceae</taxon>
        <taxon>Sphingobium</taxon>
    </lineage>
</organism>
<dbReference type="GO" id="GO:0051213">
    <property type="term" value="F:dioxygenase activity"/>
    <property type="evidence" value="ECO:0007669"/>
    <property type="project" value="UniProtKB-KW"/>
</dbReference>
<evidence type="ECO:0000313" key="3">
    <source>
        <dbReference type="Proteomes" id="UP001595681"/>
    </source>
</evidence>
<dbReference type="Proteomes" id="UP001595681">
    <property type="component" value="Unassembled WGS sequence"/>
</dbReference>
<reference evidence="3" key="1">
    <citation type="journal article" date="2019" name="Int. J. Syst. Evol. Microbiol.">
        <title>The Global Catalogue of Microorganisms (GCM) 10K type strain sequencing project: providing services to taxonomists for standard genome sequencing and annotation.</title>
        <authorList>
            <consortium name="The Broad Institute Genomics Platform"/>
            <consortium name="The Broad Institute Genome Sequencing Center for Infectious Disease"/>
            <person name="Wu L."/>
            <person name="Ma J."/>
        </authorList>
    </citation>
    <scope>NUCLEOTIDE SEQUENCE [LARGE SCALE GENOMIC DNA]</scope>
    <source>
        <strain evidence="3">CCM 7491</strain>
    </source>
</reference>
<dbReference type="Gene3D" id="2.60.120.590">
    <property type="entry name" value="Alpha-ketoglutarate-dependent dioxygenase AlkB-like"/>
    <property type="match status" value="1"/>
</dbReference>
<gene>
    <name evidence="2" type="ORF">ACFOKF_22520</name>
</gene>
<evidence type="ECO:0000259" key="1">
    <source>
        <dbReference type="PROSITE" id="PS51471"/>
    </source>
</evidence>
<dbReference type="Pfam" id="PF13532">
    <property type="entry name" value="2OG-FeII_Oxy_2"/>
    <property type="match status" value="1"/>
</dbReference>
<evidence type="ECO:0000313" key="2">
    <source>
        <dbReference type="EMBL" id="MFC3443927.1"/>
    </source>
</evidence>
<dbReference type="InterPro" id="IPR037151">
    <property type="entry name" value="AlkB-like_sf"/>
</dbReference>
<protein>
    <submittedName>
        <fullName evidence="2">Alpha-ketoglutarate-dependent dioxygenase AlkB</fullName>
    </submittedName>
</protein>
<dbReference type="SUPFAM" id="SSF51197">
    <property type="entry name" value="Clavaminate synthase-like"/>
    <property type="match status" value="1"/>
</dbReference>
<keyword evidence="3" id="KW-1185">Reference proteome</keyword>
<comment type="caution">
    <text evidence="2">The sequence shown here is derived from an EMBL/GenBank/DDBJ whole genome shotgun (WGS) entry which is preliminary data.</text>
</comment>
<name>A0ABV7NNN0_9SPHN</name>
<dbReference type="RefSeq" id="WP_380798836.1">
    <property type="nucleotide sequence ID" value="NZ_JBHRVU010000005.1"/>
</dbReference>
<keyword evidence="2" id="KW-0223">Dioxygenase</keyword>